<dbReference type="PANTHER" id="PTHR37523:SF1">
    <property type="entry name" value="CALCINEURIN-LIKE PHOSPHOESTERASE DOMAIN-CONTAINING PROTEIN"/>
    <property type="match status" value="1"/>
</dbReference>
<accession>A0A6J6TND9</accession>
<reference evidence="1" key="1">
    <citation type="submission" date="2020-05" db="EMBL/GenBank/DDBJ databases">
        <authorList>
            <person name="Chiriac C."/>
            <person name="Salcher M."/>
            <person name="Ghai R."/>
            <person name="Kavagutti S V."/>
        </authorList>
    </citation>
    <scope>NUCLEOTIDE SEQUENCE</scope>
</reference>
<proteinExistence type="predicted"/>
<protein>
    <submittedName>
        <fullName evidence="1">Unannotated protein</fullName>
    </submittedName>
</protein>
<organism evidence="1">
    <name type="scientific">freshwater metagenome</name>
    <dbReference type="NCBI Taxonomy" id="449393"/>
    <lineage>
        <taxon>unclassified sequences</taxon>
        <taxon>metagenomes</taxon>
        <taxon>ecological metagenomes</taxon>
    </lineage>
</organism>
<name>A0A6J6TND9_9ZZZZ</name>
<dbReference type="SUPFAM" id="SSF56300">
    <property type="entry name" value="Metallo-dependent phosphatases"/>
    <property type="match status" value="1"/>
</dbReference>
<evidence type="ECO:0000313" key="1">
    <source>
        <dbReference type="EMBL" id="CAB4748147.1"/>
    </source>
</evidence>
<dbReference type="AlphaFoldDB" id="A0A6J6TND9"/>
<dbReference type="EMBL" id="CAEZZI010000010">
    <property type="protein sequence ID" value="CAB4748147.1"/>
    <property type="molecule type" value="Genomic_DNA"/>
</dbReference>
<gene>
    <name evidence="1" type="ORF">UFOPK2842_00210</name>
</gene>
<sequence>MGAQTKIYFVSDIHGSERCFRKFLNAGPLYKADVMIMGGDLAGKELLIISQKIGGSGYSFKVNEKTFEIQTNEELGEAKQFIADLGLYSYVGHSEEIQAMQEEQTFEAFMETLMRERMLKWLEIADQKLRSSNMPLYWMLGNDDPQSWAPFLRDCPWGTYTEDGIIKIDDDHEMISWGYANPTPWQTAREQSEEELLATLEKKISTIENIDNAIFNLHAPPFESGLDEAPLLNDQWVPQNEGGQVKMVPVGSKSVRQVIDTYQPLLGLHGHIHESQGFRKLGRTLVINPGSDHTTGTLNGVLVTVTKDKLKGHQIVRG</sequence>
<dbReference type="InterPro" id="IPR029052">
    <property type="entry name" value="Metallo-depent_PP-like"/>
</dbReference>
<dbReference type="PANTHER" id="PTHR37523">
    <property type="entry name" value="METALLOPHOSPHOESTERASE"/>
    <property type="match status" value="1"/>
</dbReference>
<dbReference type="Gene3D" id="3.60.21.10">
    <property type="match status" value="1"/>
</dbReference>